<sequence length="330" mass="37453">MDQVASDSPNLRRVDDLWFPRDTIVIRAEDTIFQVSSSILAARSTVFRDMVAFPQPPSEDTEIMDGSPVVRLQDAAADVEVFLRAIFDSSFFMPAPAPVELPVVLGILRLSHKYDVQFLHRRALQHLIMDGWYSSTFDAVAQHHIVPSDLISGDIKRPFSIVAACLEVGALWLLPWAYYVGSSWSPVFLLPLLNGEMKEHVQLCLVGHSHLLRTKALMSLFLETDDPCTTPALCGFIRREQSLHPLIDDLDDDAYFDADPFNQWPPEMWNDWKERGMCDICHTAAKTHTRRTLARLWERLPQIFGLPPWEELHQMKRAAMGEDGEGDVTA</sequence>
<dbReference type="CDD" id="cd18186">
    <property type="entry name" value="BTB_POZ_ZBTB_KLHL-like"/>
    <property type="match status" value="1"/>
</dbReference>
<evidence type="ECO:0000259" key="1">
    <source>
        <dbReference type="SMART" id="SM00225"/>
    </source>
</evidence>
<feature type="domain" description="BTB" evidence="1">
    <location>
        <begin position="22"/>
        <end position="131"/>
    </location>
</feature>
<dbReference type="Proteomes" id="UP001215280">
    <property type="component" value="Unassembled WGS sequence"/>
</dbReference>
<evidence type="ECO:0000313" key="3">
    <source>
        <dbReference type="Proteomes" id="UP001215280"/>
    </source>
</evidence>
<proteinExistence type="predicted"/>
<comment type="caution">
    <text evidence="2">The sequence shown here is derived from an EMBL/GenBank/DDBJ whole genome shotgun (WGS) entry which is preliminary data.</text>
</comment>
<dbReference type="AlphaFoldDB" id="A0AAD7JSY3"/>
<accession>A0AAD7JSY3</accession>
<reference evidence="2" key="1">
    <citation type="submission" date="2023-03" db="EMBL/GenBank/DDBJ databases">
        <title>Massive genome expansion in bonnet fungi (Mycena s.s.) driven by repeated elements and novel gene families across ecological guilds.</title>
        <authorList>
            <consortium name="Lawrence Berkeley National Laboratory"/>
            <person name="Harder C.B."/>
            <person name="Miyauchi S."/>
            <person name="Viragh M."/>
            <person name="Kuo A."/>
            <person name="Thoen E."/>
            <person name="Andreopoulos B."/>
            <person name="Lu D."/>
            <person name="Skrede I."/>
            <person name="Drula E."/>
            <person name="Henrissat B."/>
            <person name="Morin E."/>
            <person name="Kohler A."/>
            <person name="Barry K."/>
            <person name="LaButti K."/>
            <person name="Morin E."/>
            <person name="Salamov A."/>
            <person name="Lipzen A."/>
            <person name="Mereny Z."/>
            <person name="Hegedus B."/>
            <person name="Baldrian P."/>
            <person name="Stursova M."/>
            <person name="Weitz H."/>
            <person name="Taylor A."/>
            <person name="Grigoriev I.V."/>
            <person name="Nagy L.G."/>
            <person name="Martin F."/>
            <person name="Kauserud H."/>
        </authorList>
    </citation>
    <scope>NUCLEOTIDE SEQUENCE</scope>
    <source>
        <strain evidence="2">CBHHK188m</strain>
    </source>
</reference>
<dbReference type="EMBL" id="JARJLG010000021">
    <property type="protein sequence ID" value="KAJ7771384.1"/>
    <property type="molecule type" value="Genomic_DNA"/>
</dbReference>
<name>A0AAD7JSY3_9AGAR</name>
<dbReference type="SMART" id="SM00225">
    <property type="entry name" value="BTB"/>
    <property type="match status" value="1"/>
</dbReference>
<organism evidence="2 3">
    <name type="scientific">Mycena maculata</name>
    <dbReference type="NCBI Taxonomy" id="230809"/>
    <lineage>
        <taxon>Eukaryota</taxon>
        <taxon>Fungi</taxon>
        <taxon>Dikarya</taxon>
        <taxon>Basidiomycota</taxon>
        <taxon>Agaricomycotina</taxon>
        <taxon>Agaricomycetes</taxon>
        <taxon>Agaricomycetidae</taxon>
        <taxon>Agaricales</taxon>
        <taxon>Marasmiineae</taxon>
        <taxon>Mycenaceae</taxon>
        <taxon>Mycena</taxon>
    </lineage>
</organism>
<dbReference type="InterPro" id="IPR011333">
    <property type="entry name" value="SKP1/BTB/POZ_sf"/>
</dbReference>
<dbReference type="Gene3D" id="3.30.710.10">
    <property type="entry name" value="Potassium Channel Kv1.1, Chain A"/>
    <property type="match status" value="1"/>
</dbReference>
<protein>
    <recommendedName>
        <fullName evidence="1">BTB domain-containing protein</fullName>
    </recommendedName>
</protein>
<gene>
    <name evidence="2" type="ORF">DFH07DRAFT_734629</name>
</gene>
<evidence type="ECO:0000313" key="2">
    <source>
        <dbReference type="EMBL" id="KAJ7771384.1"/>
    </source>
</evidence>
<dbReference type="SUPFAM" id="SSF54695">
    <property type="entry name" value="POZ domain"/>
    <property type="match status" value="1"/>
</dbReference>
<keyword evidence="3" id="KW-1185">Reference proteome</keyword>
<dbReference type="InterPro" id="IPR000210">
    <property type="entry name" value="BTB/POZ_dom"/>
</dbReference>